<gene>
    <name evidence="2" type="ORF">DES53_11524</name>
</gene>
<comment type="caution">
    <text evidence="2">The sequence shown here is derived from an EMBL/GenBank/DDBJ whole genome shotgun (WGS) entry which is preliminary data.</text>
</comment>
<name>A0A366H4E7_9BACT</name>
<dbReference type="RefSeq" id="WP_113961667.1">
    <property type="nucleotide sequence ID" value="NZ_QNRR01000015.1"/>
</dbReference>
<organism evidence="2 3">
    <name type="scientific">Roseimicrobium gellanilyticum</name>
    <dbReference type="NCBI Taxonomy" id="748857"/>
    <lineage>
        <taxon>Bacteria</taxon>
        <taxon>Pseudomonadati</taxon>
        <taxon>Verrucomicrobiota</taxon>
        <taxon>Verrucomicrobiia</taxon>
        <taxon>Verrucomicrobiales</taxon>
        <taxon>Verrucomicrobiaceae</taxon>
        <taxon>Roseimicrobium</taxon>
    </lineage>
</organism>
<evidence type="ECO:0008006" key="4">
    <source>
        <dbReference type="Google" id="ProtNLM"/>
    </source>
</evidence>
<keyword evidence="1" id="KW-0732">Signal</keyword>
<proteinExistence type="predicted"/>
<evidence type="ECO:0000256" key="1">
    <source>
        <dbReference type="SAM" id="SignalP"/>
    </source>
</evidence>
<evidence type="ECO:0000313" key="3">
    <source>
        <dbReference type="Proteomes" id="UP000253426"/>
    </source>
</evidence>
<feature type="signal peptide" evidence="1">
    <location>
        <begin position="1"/>
        <end position="18"/>
    </location>
</feature>
<protein>
    <recommendedName>
        <fullName evidence="4">Secreted protein</fullName>
    </recommendedName>
</protein>
<accession>A0A366H4E7</accession>
<feature type="chain" id="PRO_5016991541" description="Secreted protein" evidence="1">
    <location>
        <begin position="19"/>
        <end position="337"/>
    </location>
</feature>
<evidence type="ECO:0000313" key="2">
    <source>
        <dbReference type="EMBL" id="RBP36883.1"/>
    </source>
</evidence>
<dbReference type="EMBL" id="QNRR01000015">
    <property type="protein sequence ID" value="RBP36883.1"/>
    <property type="molecule type" value="Genomic_DNA"/>
</dbReference>
<dbReference type="Proteomes" id="UP000253426">
    <property type="component" value="Unassembled WGS sequence"/>
</dbReference>
<dbReference type="AlphaFoldDB" id="A0A366H4E7"/>
<reference evidence="2 3" key="1">
    <citation type="submission" date="2018-06" db="EMBL/GenBank/DDBJ databases">
        <title>Genomic Encyclopedia of Type Strains, Phase IV (KMG-IV): sequencing the most valuable type-strain genomes for metagenomic binning, comparative biology and taxonomic classification.</title>
        <authorList>
            <person name="Goeker M."/>
        </authorList>
    </citation>
    <scope>NUCLEOTIDE SEQUENCE [LARGE SCALE GENOMIC DNA]</scope>
    <source>
        <strain evidence="2 3">DSM 25532</strain>
    </source>
</reference>
<sequence length="337" mass="37580">MKSIVILRVLFFIGCAFAPLTAQEPASQGAAETHTPQIPRLAPGVFRVSAPSGRHATVPGSYRDMDLTALFMAHAPTHGSTPAKGFLLIDRLKHLLRVEPPTRRWPVPVRQYAVPWQQYGVDMLVKDYETPIKFSVITTLQMWAIRFGSSMDDAQDRAQLAALIQLPEGVWMPTDIAPPSHRHGRYPGRWHTPAFPSPPRPVNAASLGLTVGAWVHARDDFSASSAGARAPDEPWCDIDTTARFTHRSSTAEWLLDAGHHYDVNLKFLYLSRYGRTALAWGAFGRDSGSVHITLEAQNRWFAMEEERRRLGRNFDHLLGPFQNARPPESAVPAKLQP</sequence>
<keyword evidence="3" id="KW-1185">Reference proteome</keyword>